<dbReference type="KEGG" id="nsa:Nitsa_1803"/>
<gene>
    <name evidence="1" type="ordered locus">Nitsa_1803</name>
</gene>
<evidence type="ECO:0000313" key="1">
    <source>
        <dbReference type="EMBL" id="ADV47048.1"/>
    </source>
</evidence>
<dbReference type="STRING" id="749222.Nitsa_1803"/>
<dbReference type="HOGENOM" id="CLU_1641955_0_0_7"/>
<protein>
    <submittedName>
        <fullName evidence="1">Uncharacterized protein</fullName>
    </submittedName>
</protein>
<dbReference type="GO" id="GO:0003677">
    <property type="term" value="F:DNA binding"/>
    <property type="evidence" value="ECO:0007669"/>
    <property type="project" value="InterPro"/>
</dbReference>
<evidence type="ECO:0000313" key="2">
    <source>
        <dbReference type="Proteomes" id="UP000008633"/>
    </source>
</evidence>
<dbReference type="EMBL" id="CP002452">
    <property type="protein sequence ID" value="ADV47048.1"/>
    <property type="molecule type" value="Genomic_DNA"/>
</dbReference>
<organism evidence="1 2">
    <name type="scientific">Nitratifractor salsuginis (strain DSM 16511 / JCM 12458 / E9I37-1)</name>
    <dbReference type="NCBI Taxonomy" id="749222"/>
    <lineage>
        <taxon>Bacteria</taxon>
        <taxon>Pseudomonadati</taxon>
        <taxon>Campylobacterota</taxon>
        <taxon>Epsilonproteobacteria</taxon>
        <taxon>Campylobacterales</taxon>
        <taxon>Sulfurovaceae</taxon>
        <taxon>Nitratifractor</taxon>
    </lineage>
</organism>
<dbReference type="InterPro" id="IPR009679">
    <property type="entry name" value="Phage_186_CII-like"/>
</dbReference>
<dbReference type="OrthoDB" id="5454199at2"/>
<accession>E6X1Q7</accession>
<sequence length="161" mass="18237">MIDDLFDTDELPVAEIYRTAQRVVKDYMNRECKKIEWVASQLGTTRGYLYASLDPHQTHKPLSVDRALEICRLTGDARIVEAMARELGYTLCKPGDLRDKGAEPMEVVVTVLGMEELHGDLAKTVKEAVKDGVLDEDEKEEIRKRAYELRKQAAELEKALG</sequence>
<reference evidence="2" key="2">
    <citation type="submission" date="2011-01" db="EMBL/GenBank/DDBJ databases">
        <title>The complete genome of Nitratifractor salsuginis DSM 16511.</title>
        <authorList>
            <consortium name="US DOE Joint Genome Institute (JGI-PGF)"/>
            <person name="Lucas S."/>
            <person name="Copeland A."/>
            <person name="Lapidus A."/>
            <person name="Bruce D."/>
            <person name="Goodwin L."/>
            <person name="Pitluck S."/>
            <person name="Kyrpides N."/>
            <person name="Mavromatis K."/>
            <person name="Ivanova N."/>
            <person name="Mikhailova N."/>
            <person name="Zeytun A."/>
            <person name="Detter J.C."/>
            <person name="Tapia R."/>
            <person name="Han C."/>
            <person name="Land M."/>
            <person name="Hauser L."/>
            <person name="Markowitz V."/>
            <person name="Cheng J.-F."/>
            <person name="Hugenholtz P."/>
            <person name="Woyke T."/>
            <person name="Wu D."/>
            <person name="Tindall B."/>
            <person name="Schuetze A."/>
            <person name="Brambilla E."/>
            <person name="Klenk H.-P."/>
            <person name="Eisen J.A."/>
        </authorList>
    </citation>
    <scope>NUCLEOTIDE SEQUENCE [LARGE SCALE GENOMIC DNA]</scope>
    <source>
        <strain evidence="2">DSM 16511 / JCM 12458 / E9I37-1</strain>
    </source>
</reference>
<keyword evidence="2" id="KW-1185">Reference proteome</keyword>
<reference evidence="1 2" key="1">
    <citation type="journal article" date="2011" name="Stand. Genomic Sci.">
        <title>Complete genome sequence of Nitratifractor salsuginis type strain (E9I37-1).</title>
        <authorList>
            <person name="Anderson I."/>
            <person name="Sikorski J."/>
            <person name="Zeytun A."/>
            <person name="Nolan M."/>
            <person name="Lapidus A."/>
            <person name="Lucas S."/>
            <person name="Hammon N."/>
            <person name="Deshpande S."/>
            <person name="Cheng J.F."/>
            <person name="Tapia R."/>
            <person name="Han C."/>
            <person name="Goodwin L."/>
            <person name="Pitluck S."/>
            <person name="Liolios K."/>
            <person name="Pagani I."/>
            <person name="Ivanova N."/>
            <person name="Huntemann M."/>
            <person name="Mavromatis K."/>
            <person name="Ovchinikova G."/>
            <person name="Pati A."/>
            <person name="Chen A."/>
            <person name="Palaniappan K."/>
            <person name="Land M."/>
            <person name="Hauser L."/>
            <person name="Brambilla E.M."/>
            <person name="Ngatchou-Djao O.D."/>
            <person name="Rohde M."/>
            <person name="Tindall B.J."/>
            <person name="Goker M."/>
            <person name="Detter J.C."/>
            <person name="Woyke T."/>
            <person name="Bristow J."/>
            <person name="Eisen J.A."/>
            <person name="Markowitz V."/>
            <person name="Hugenholtz P."/>
            <person name="Klenk H.P."/>
            <person name="Kyrpides N.C."/>
        </authorList>
    </citation>
    <scope>NUCLEOTIDE SEQUENCE [LARGE SCALE GENOMIC DNA]</scope>
    <source>
        <strain evidence="2">DSM 16511 / JCM 12458 / E9I37-1</strain>
    </source>
</reference>
<proteinExistence type="predicted"/>
<dbReference type="Pfam" id="PF06892">
    <property type="entry name" value="Phage_CP76"/>
    <property type="match status" value="1"/>
</dbReference>
<dbReference type="Proteomes" id="UP000008633">
    <property type="component" value="Chromosome"/>
</dbReference>
<dbReference type="RefSeq" id="WP_013554733.1">
    <property type="nucleotide sequence ID" value="NC_014935.1"/>
</dbReference>
<dbReference type="AlphaFoldDB" id="E6X1Q7"/>
<name>E6X1Q7_NITSE</name>